<evidence type="ECO:0000313" key="2">
    <source>
        <dbReference type="EMBL" id="CDB45144.1"/>
    </source>
</evidence>
<dbReference type="AlphaFoldDB" id="R6IEZ7"/>
<feature type="region of interest" description="Disordered" evidence="1">
    <location>
        <begin position="71"/>
        <end position="95"/>
    </location>
</feature>
<accession>R6IEZ7</accession>
<comment type="caution">
    <text evidence="2">The sequence shown here is derived from an EMBL/GenBank/DDBJ whole genome shotgun (WGS) entry which is preliminary data.</text>
</comment>
<dbReference type="RefSeq" id="WP_021717185.1">
    <property type="nucleotide sequence ID" value="NZ_CAUEDM010000054.1"/>
</dbReference>
<reference evidence="2" key="1">
    <citation type="submission" date="2012-11" db="EMBL/GenBank/DDBJ databases">
        <title>Dependencies among metagenomic species, viruses, plasmids and units of genetic variation.</title>
        <authorList>
            <person name="Nielsen H.B."/>
            <person name="Almeida M."/>
            <person name="Juncker A.S."/>
            <person name="Rasmussen S."/>
            <person name="Li J."/>
            <person name="Sunagawa S."/>
            <person name="Plichta D."/>
            <person name="Gautier L."/>
            <person name="Le Chatelier E."/>
            <person name="Peletier E."/>
            <person name="Bonde I."/>
            <person name="Nielsen T."/>
            <person name="Manichanh C."/>
            <person name="Arumugam M."/>
            <person name="Batto J."/>
            <person name="Santos M.B.Q.D."/>
            <person name="Blom N."/>
            <person name="Borruel N."/>
            <person name="Burgdorf K.S."/>
            <person name="Boumezbeur F."/>
            <person name="Casellas F."/>
            <person name="Dore J."/>
            <person name="Guarner F."/>
            <person name="Hansen T."/>
            <person name="Hildebrand F."/>
            <person name="Kaas R.S."/>
            <person name="Kennedy S."/>
            <person name="Kristiansen K."/>
            <person name="Kultima J.R."/>
            <person name="Leonard P."/>
            <person name="Levenez F."/>
            <person name="Lund O."/>
            <person name="Moumen B."/>
            <person name="Le Paslier D."/>
            <person name="Pons N."/>
            <person name="Pedersen O."/>
            <person name="Prifti E."/>
            <person name="Qin J."/>
            <person name="Raes J."/>
            <person name="Tap J."/>
            <person name="Tims S."/>
            <person name="Ussery D.W."/>
            <person name="Yamada T."/>
            <person name="MetaHit consortium"/>
            <person name="Renault P."/>
            <person name="Sicheritz-Ponten T."/>
            <person name="Bork P."/>
            <person name="Wang J."/>
            <person name="Brunak S."/>
            <person name="Ehrlich S.D."/>
        </authorList>
    </citation>
    <scope>NUCLEOTIDE SEQUENCE [LARGE SCALE GENOMIC DNA]</scope>
</reference>
<dbReference type="STRING" id="1262914.BN533_00282"/>
<evidence type="ECO:0000256" key="1">
    <source>
        <dbReference type="SAM" id="MobiDB-lite"/>
    </source>
</evidence>
<proteinExistence type="predicted"/>
<dbReference type="EMBL" id="CBDS010000017">
    <property type="protein sequence ID" value="CDB45144.1"/>
    <property type="molecule type" value="Genomic_DNA"/>
</dbReference>
<dbReference type="HOGENOM" id="CLU_2370356_0_0_9"/>
<organism evidence="2">
    <name type="scientific">Phascolarctobacterium faecium</name>
    <dbReference type="NCBI Taxonomy" id="33025"/>
    <lineage>
        <taxon>Bacteria</taxon>
        <taxon>Bacillati</taxon>
        <taxon>Bacillota</taxon>
        <taxon>Negativicutes</taxon>
        <taxon>Acidaminococcales</taxon>
        <taxon>Acidaminococcaceae</taxon>
        <taxon>Phascolarctobacterium</taxon>
    </lineage>
</organism>
<protein>
    <submittedName>
        <fullName evidence="2">Uncharacterized protein</fullName>
    </submittedName>
</protein>
<name>R6IEZ7_9FIRM</name>
<gene>
    <name evidence="2" type="ORF">BN533_00282</name>
</gene>
<sequence length="95" mass="10617">MAVSCFVFGIQGASHLKEGGLFWLQQPNMGMKLKKIIKEIENNDESTITVDKANYIALLREVNRLRFKCSQRGALSRSKKMSSKDNGDEPEAVLG</sequence>